<dbReference type="Gene3D" id="2.170.130.10">
    <property type="entry name" value="TonB-dependent receptor, plug domain"/>
    <property type="match status" value="1"/>
</dbReference>
<dbReference type="GO" id="GO:0009279">
    <property type="term" value="C:cell outer membrane"/>
    <property type="evidence" value="ECO:0007669"/>
    <property type="project" value="UniProtKB-SubCell"/>
</dbReference>
<dbReference type="InterPro" id="IPR037066">
    <property type="entry name" value="Plug_dom_sf"/>
</dbReference>
<keyword evidence="5" id="KW-0732">Signal</keyword>
<evidence type="ECO:0000259" key="7">
    <source>
        <dbReference type="Pfam" id="PF14905"/>
    </source>
</evidence>
<feature type="chain" id="PRO_5039657422" evidence="5">
    <location>
        <begin position="32"/>
        <end position="857"/>
    </location>
</feature>
<evidence type="ECO:0000259" key="6">
    <source>
        <dbReference type="Pfam" id="PF07715"/>
    </source>
</evidence>
<sequence>MKKFLRFRFTDVFRHFALAVASLSILIPASAAGRLQGDKVVSIRGTVTDSASKPLEYVTVALSDTAGTVLAGTATDSLGRYVLKLPETKIIIEDCRALFSFVGYKEKVCAASELVAGVSGGTAEFATVVLEEDSEMIASARVSGERPLIEHQFDRLVLNVSELAVAQTGDAMDVLKSSPGVTVDQDGNIKLNGSTVAVWIDGRPSNMSGSDLEAYLKGSDGTSIEKVELITNPSSKYDAEGSGGIINIKTKKGFMRGFSGTVGARYRMRFDPKVTYGGNISANLMYRTDKTNTFFQYIPNYSQWAYAADEMKLYGQDNSFRQESMSGSSSANISHTIRLGNDWHISSKDIFGVIFRTSLSNDDGGYYFPNSVMDFSAAGTASEVLYSELESTQGSESDGQDYSLNLNYTRTFDESKSQELTLNADYYRSQNSNSSSQRNIYTWISDAAASSSNPPVNFGFDDSMRRILDLYSFKADYSQSFWNQTGRLEAGGKLAISNTRNRYGKYAYDFDAQTQGEQTERNDFTYNEQVYAAYINVAKKFSDKWNAQIGVRGEYTVQAGDWLQSSEQSSTSYKDYFDVFPSAFVSWTPSQKAVVTANYSYRISRPKYWQLNPFRQYASAFSYSQGDIELEPSYNHNVSLTAVLFSRLSLTAGYSMTRNFNDVQTPIMDESGVMGLLYMNAGNQQTVFAGASLSELPLTKWWNLTANVYYYHQDFQAYPSIATDSFGGSFSNDGDSFMAYLSTTFFLPKDFKLGMDGFVATPQSIGYFDVRAMWSVNLSLNKTFMDGRGILSFYLNDLFNSASSNLEMTNGGVVTYRIMQEQSTRGFSIGFTWRFGKGGSQQQRRNVGTLDEESRLG</sequence>
<dbReference type="InterPro" id="IPR008969">
    <property type="entry name" value="CarboxyPept-like_regulatory"/>
</dbReference>
<dbReference type="Pfam" id="PF14905">
    <property type="entry name" value="OMP_b-brl_3"/>
    <property type="match status" value="1"/>
</dbReference>
<evidence type="ECO:0000256" key="5">
    <source>
        <dbReference type="SAM" id="SignalP"/>
    </source>
</evidence>
<feature type="domain" description="Outer membrane protein beta-barrel" evidence="7">
    <location>
        <begin position="411"/>
        <end position="833"/>
    </location>
</feature>
<dbReference type="EMBL" id="JADIMO010000016">
    <property type="protein sequence ID" value="MBO8444331.1"/>
    <property type="molecule type" value="Genomic_DNA"/>
</dbReference>
<keyword evidence="8" id="KW-0675">Receptor</keyword>
<dbReference type="Proteomes" id="UP000823619">
    <property type="component" value="Unassembled WGS sequence"/>
</dbReference>
<keyword evidence="2" id="KW-0472">Membrane</keyword>
<reference evidence="8" key="2">
    <citation type="journal article" date="2021" name="PeerJ">
        <title>Extensive microbial diversity within the chicken gut microbiome revealed by metagenomics and culture.</title>
        <authorList>
            <person name="Gilroy R."/>
            <person name="Ravi A."/>
            <person name="Getino M."/>
            <person name="Pursley I."/>
            <person name="Horton D.L."/>
            <person name="Alikhan N.F."/>
            <person name="Baker D."/>
            <person name="Gharbi K."/>
            <person name="Hall N."/>
            <person name="Watson M."/>
            <person name="Adriaenssens E.M."/>
            <person name="Foster-Nyarko E."/>
            <person name="Jarju S."/>
            <person name="Secka A."/>
            <person name="Antonio M."/>
            <person name="Oren A."/>
            <person name="Chaudhuri R.R."/>
            <person name="La Ragione R."/>
            <person name="Hildebrand F."/>
            <person name="Pallen M.J."/>
        </authorList>
    </citation>
    <scope>NUCLEOTIDE SEQUENCE</scope>
    <source>
        <strain evidence="8">D5-748</strain>
    </source>
</reference>
<dbReference type="PANTHER" id="PTHR40980">
    <property type="entry name" value="PLUG DOMAIN-CONTAINING PROTEIN"/>
    <property type="match status" value="1"/>
</dbReference>
<organism evidence="8 9">
    <name type="scientific">Candidatus Cryptobacteroides merdavium</name>
    <dbReference type="NCBI Taxonomy" id="2840769"/>
    <lineage>
        <taxon>Bacteria</taxon>
        <taxon>Pseudomonadati</taxon>
        <taxon>Bacteroidota</taxon>
        <taxon>Bacteroidia</taxon>
        <taxon>Bacteroidales</taxon>
        <taxon>Candidatus Cryptobacteroides</taxon>
    </lineage>
</organism>
<dbReference type="Gene3D" id="2.60.40.1120">
    <property type="entry name" value="Carboxypeptidase-like, regulatory domain"/>
    <property type="match status" value="1"/>
</dbReference>
<gene>
    <name evidence="8" type="ORF">IAC23_01365</name>
</gene>
<feature type="signal peptide" evidence="5">
    <location>
        <begin position="1"/>
        <end position="31"/>
    </location>
</feature>
<evidence type="ECO:0000313" key="8">
    <source>
        <dbReference type="EMBL" id="MBO8444331.1"/>
    </source>
</evidence>
<dbReference type="Pfam" id="PF13620">
    <property type="entry name" value="CarboxypepD_reg"/>
    <property type="match status" value="1"/>
</dbReference>
<accession>A0A9D9HAH4</accession>
<evidence type="ECO:0000256" key="2">
    <source>
        <dbReference type="ARBA" id="ARBA00023136"/>
    </source>
</evidence>
<dbReference type="PANTHER" id="PTHR40980:SF4">
    <property type="entry name" value="TONB-DEPENDENT RECEPTOR-LIKE BETA-BARREL DOMAIN-CONTAINING PROTEIN"/>
    <property type="match status" value="1"/>
</dbReference>
<evidence type="ECO:0000256" key="1">
    <source>
        <dbReference type="ARBA" id="ARBA00004442"/>
    </source>
</evidence>
<dbReference type="Gene3D" id="2.40.170.20">
    <property type="entry name" value="TonB-dependent receptor, beta-barrel domain"/>
    <property type="match status" value="1"/>
</dbReference>
<dbReference type="Pfam" id="PF07715">
    <property type="entry name" value="Plug"/>
    <property type="match status" value="1"/>
</dbReference>
<dbReference type="InterPro" id="IPR036942">
    <property type="entry name" value="Beta-barrel_TonB_sf"/>
</dbReference>
<protein>
    <submittedName>
        <fullName evidence="8">TonB-dependent receptor</fullName>
    </submittedName>
</protein>
<feature type="region of interest" description="Disordered" evidence="4">
    <location>
        <begin position="838"/>
        <end position="857"/>
    </location>
</feature>
<dbReference type="InterPro" id="IPR012910">
    <property type="entry name" value="Plug_dom"/>
</dbReference>
<dbReference type="SUPFAM" id="SSF56935">
    <property type="entry name" value="Porins"/>
    <property type="match status" value="1"/>
</dbReference>
<proteinExistence type="predicted"/>
<keyword evidence="3" id="KW-0998">Cell outer membrane</keyword>
<evidence type="ECO:0000256" key="3">
    <source>
        <dbReference type="ARBA" id="ARBA00023237"/>
    </source>
</evidence>
<name>A0A9D9HAH4_9BACT</name>
<dbReference type="SUPFAM" id="SSF49464">
    <property type="entry name" value="Carboxypeptidase regulatory domain-like"/>
    <property type="match status" value="1"/>
</dbReference>
<comment type="caution">
    <text evidence="8">The sequence shown here is derived from an EMBL/GenBank/DDBJ whole genome shotgun (WGS) entry which is preliminary data.</text>
</comment>
<dbReference type="InterPro" id="IPR041700">
    <property type="entry name" value="OMP_b-brl_3"/>
</dbReference>
<feature type="domain" description="TonB-dependent receptor plug" evidence="6">
    <location>
        <begin position="157"/>
        <end position="245"/>
    </location>
</feature>
<evidence type="ECO:0000256" key="4">
    <source>
        <dbReference type="SAM" id="MobiDB-lite"/>
    </source>
</evidence>
<reference evidence="8" key="1">
    <citation type="submission" date="2020-10" db="EMBL/GenBank/DDBJ databases">
        <authorList>
            <person name="Gilroy R."/>
        </authorList>
    </citation>
    <scope>NUCLEOTIDE SEQUENCE</scope>
    <source>
        <strain evidence="8">D5-748</strain>
    </source>
</reference>
<comment type="subcellular location">
    <subcellularLocation>
        <location evidence="1">Cell outer membrane</location>
    </subcellularLocation>
</comment>
<evidence type="ECO:0000313" key="9">
    <source>
        <dbReference type="Proteomes" id="UP000823619"/>
    </source>
</evidence>
<dbReference type="AlphaFoldDB" id="A0A9D9HAH4"/>